<evidence type="ECO:0000313" key="2">
    <source>
        <dbReference type="Proteomes" id="UP000064967"/>
    </source>
</evidence>
<sequence>MSATLASEAKAVDLPQVGGAPVRLEVTETSIAAQRFNARDGENERDQGSFSWLNRLNVVLSWKQFTFGARLDSSLYALRPEDRNYADPSIKDGAIADGASRYRDSLYPAKLYLTYKNGIVEATAGDSYVQFGRGLVLSMRKVDELGIDTTLFGGKLTLQKDPFSFTVTAGLANPARVDEPTGRALFLPKPIPGREPQPLFGSDRIIAAQIQAGRGLPVVASTQAAMLDRCAPYRYNRDGSVQTGLFDAPFGTCDEGATDKWSESWSKTNPVSEAKRTINASQSIEVPNLWGHGNFYVEAAVQKRELADGRDNNTQGNAVYASLTNTGGPITNTLEVKSYRNFLPLAGSINISQASAFSNIAYSAPPTAEVVTQDSMFGFFNACVTGGRDRLDYRVNNNALFWGALGYFVTRSEVGAPPSCDKTGKSTATNPSEATNSVIDVSAGTQLQWDDDKSIAFLTATYRNDTKDNGDLYYREYAFQYSITKYISGPYALEIAGRHRRRQEEGQNARGANSLEGQPWSEGDNQVALKVAPKWIFSQGFEYTTFIGLPTYYFNGGIVYRFTSQSNIRLFGGQNRGGLRCVSGICRFFPAFSGARVELTLRF</sequence>
<organism evidence="1 2">
    <name type="scientific">Labilithrix luteola</name>
    <dbReference type="NCBI Taxonomy" id="1391654"/>
    <lineage>
        <taxon>Bacteria</taxon>
        <taxon>Pseudomonadati</taxon>
        <taxon>Myxococcota</taxon>
        <taxon>Polyangia</taxon>
        <taxon>Polyangiales</taxon>
        <taxon>Labilitrichaceae</taxon>
        <taxon>Labilithrix</taxon>
    </lineage>
</organism>
<dbReference type="KEGG" id="llu:AKJ09_04639"/>
<name>A0A0K1PWR4_9BACT</name>
<gene>
    <name evidence="1" type="ORF">AKJ09_04639</name>
</gene>
<reference evidence="1 2" key="1">
    <citation type="submission" date="2015-08" db="EMBL/GenBank/DDBJ databases">
        <authorList>
            <person name="Babu N.S."/>
            <person name="Beckwith C.J."/>
            <person name="Beseler K.G."/>
            <person name="Brison A."/>
            <person name="Carone J.V."/>
            <person name="Caskin T.P."/>
            <person name="Diamond M."/>
            <person name="Durham M.E."/>
            <person name="Foxe J.M."/>
            <person name="Go M."/>
            <person name="Henderson B.A."/>
            <person name="Jones I.B."/>
            <person name="McGettigan J.A."/>
            <person name="Micheletti S.J."/>
            <person name="Nasrallah M.E."/>
            <person name="Ortiz D."/>
            <person name="Piller C.R."/>
            <person name="Privatt S.R."/>
            <person name="Schneider S.L."/>
            <person name="Sharp S."/>
            <person name="Smith T.C."/>
            <person name="Stanton J.D."/>
            <person name="Ullery H.E."/>
            <person name="Wilson R.J."/>
            <person name="Serrano M.G."/>
            <person name="Buck G."/>
            <person name="Lee V."/>
            <person name="Wang Y."/>
            <person name="Carvalho R."/>
            <person name="Voegtly L."/>
            <person name="Shi R."/>
            <person name="Duckworth R."/>
            <person name="Johnson A."/>
            <person name="Loviza R."/>
            <person name="Walstead R."/>
            <person name="Shah Z."/>
            <person name="Kiflezghi M."/>
            <person name="Wade K."/>
            <person name="Ball S.L."/>
            <person name="Bradley K.W."/>
            <person name="Asai D.J."/>
            <person name="Bowman C.A."/>
            <person name="Russell D.A."/>
            <person name="Pope W.H."/>
            <person name="Jacobs-Sera D."/>
            <person name="Hendrix R.W."/>
            <person name="Hatfull G.F."/>
        </authorList>
    </citation>
    <scope>NUCLEOTIDE SEQUENCE [LARGE SCALE GENOMIC DNA]</scope>
    <source>
        <strain evidence="1 2">DSM 27648</strain>
    </source>
</reference>
<dbReference type="STRING" id="1391654.AKJ09_04639"/>
<dbReference type="EMBL" id="CP012333">
    <property type="protein sequence ID" value="AKU97975.1"/>
    <property type="molecule type" value="Genomic_DNA"/>
</dbReference>
<keyword evidence="2" id="KW-1185">Reference proteome</keyword>
<protein>
    <submittedName>
        <fullName evidence="1">Uncharacterized protein</fullName>
    </submittedName>
</protein>
<evidence type="ECO:0000313" key="1">
    <source>
        <dbReference type="EMBL" id="AKU97975.1"/>
    </source>
</evidence>
<dbReference type="AlphaFoldDB" id="A0A0K1PWR4"/>
<proteinExistence type="predicted"/>
<accession>A0A0K1PWR4</accession>
<dbReference type="InterPro" id="IPR046070">
    <property type="entry name" value="DUF6029"/>
</dbReference>
<dbReference type="Proteomes" id="UP000064967">
    <property type="component" value="Chromosome"/>
</dbReference>
<dbReference type="Pfam" id="PF19494">
    <property type="entry name" value="DUF6029"/>
    <property type="match status" value="2"/>
</dbReference>